<evidence type="ECO:0000256" key="1">
    <source>
        <dbReference type="SAM" id="MobiDB-lite"/>
    </source>
</evidence>
<evidence type="ECO:0000313" key="3">
    <source>
        <dbReference type="Proteomes" id="UP000253729"/>
    </source>
</evidence>
<proteinExistence type="predicted"/>
<dbReference type="RefSeq" id="XP_026626435.1">
    <property type="nucleotide sequence ID" value="XM_026766158.1"/>
</dbReference>
<sequence>MPYKVGGVQRPSQPCLTQSLRKKLPAVTSNRQVVSSRPPGFNSRPAISRPSATLHRVVVRTDARLLLSCRPHPIPSLTGPTNWHQCSPYCTGGKLRRSKEANPLAQERSGAGMAAGLAKNDLSGHAGEGPGLSFGGRNSFFSFEIPSQSRAETRGKMHTRKGKNEKNRKWKVK</sequence>
<dbReference type="Proteomes" id="UP000253729">
    <property type="component" value="Unassembled WGS sequence"/>
</dbReference>
<reference evidence="2 3" key="1">
    <citation type="submission" date="2018-07" db="EMBL/GenBank/DDBJ databases">
        <title>The genomes of Aspergillus section Nigri reveals drivers in fungal speciation.</title>
        <authorList>
            <consortium name="DOE Joint Genome Institute"/>
            <person name="Vesth T.C."/>
            <person name="Nybo J."/>
            <person name="Theobald S."/>
            <person name="Brandl J."/>
            <person name="Frisvad J.C."/>
            <person name="Nielsen K.F."/>
            <person name="Lyhne E.K."/>
            <person name="Kogle M.E."/>
            <person name="Kuo A."/>
            <person name="Riley R."/>
            <person name="Clum A."/>
            <person name="Nolan M."/>
            <person name="Lipzen A."/>
            <person name="Salamov A."/>
            <person name="Henrissat B."/>
            <person name="Wiebenga A."/>
            <person name="De vries R.P."/>
            <person name="Grigoriev I.V."/>
            <person name="Mortensen U.H."/>
            <person name="Andersen M.R."/>
            <person name="Baker S.E."/>
        </authorList>
    </citation>
    <scope>NUCLEOTIDE SEQUENCE [LARGE SCALE GENOMIC DNA]</scope>
    <source>
        <strain evidence="2 3">CBS 139.54b</strain>
    </source>
</reference>
<organism evidence="2 3">
    <name type="scientific">Aspergillus welwitschiae</name>
    <dbReference type="NCBI Taxonomy" id="1341132"/>
    <lineage>
        <taxon>Eukaryota</taxon>
        <taxon>Fungi</taxon>
        <taxon>Dikarya</taxon>
        <taxon>Ascomycota</taxon>
        <taxon>Pezizomycotina</taxon>
        <taxon>Eurotiomycetes</taxon>
        <taxon>Eurotiomycetidae</taxon>
        <taxon>Eurotiales</taxon>
        <taxon>Aspergillaceae</taxon>
        <taxon>Aspergillus</taxon>
        <taxon>Aspergillus subgen. Circumdati</taxon>
    </lineage>
</organism>
<protein>
    <submittedName>
        <fullName evidence="2">Uncharacterized protein</fullName>
    </submittedName>
</protein>
<gene>
    <name evidence="2" type="ORF">BDQ94DRAFT_143089</name>
</gene>
<feature type="region of interest" description="Disordered" evidence="1">
    <location>
        <begin position="145"/>
        <end position="173"/>
    </location>
</feature>
<dbReference type="EMBL" id="KZ852046">
    <property type="protein sequence ID" value="RDH33413.1"/>
    <property type="molecule type" value="Genomic_DNA"/>
</dbReference>
<evidence type="ECO:0000313" key="2">
    <source>
        <dbReference type="EMBL" id="RDH33413.1"/>
    </source>
</evidence>
<accession>A0A3F3Q2M0</accession>
<dbReference type="AlphaFoldDB" id="A0A3F3Q2M0"/>
<keyword evidence="3" id="KW-1185">Reference proteome</keyword>
<dbReference type="GeneID" id="38134514"/>
<name>A0A3F3Q2M0_9EURO</name>